<name>A0A427A7S7_ENSVE</name>
<dbReference type="Proteomes" id="UP000287651">
    <property type="component" value="Unassembled WGS sequence"/>
</dbReference>
<organism evidence="2 3">
    <name type="scientific">Ensete ventricosum</name>
    <name type="common">Abyssinian banana</name>
    <name type="synonym">Musa ensete</name>
    <dbReference type="NCBI Taxonomy" id="4639"/>
    <lineage>
        <taxon>Eukaryota</taxon>
        <taxon>Viridiplantae</taxon>
        <taxon>Streptophyta</taxon>
        <taxon>Embryophyta</taxon>
        <taxon>Tracheophyta</taxon>
        <taxon>Spermatophyta</taxon>
        <taxon>Magnoliopsida</taxon>
        <taxon>Liliopsida</taxon>
        <taxon>Zingiberales</taxon>
        <taxon>Musaceae</taxon>
        <taxon>Ensete</taxon>
    </lineage>
</organism>
<feature type="compositionally biased region" description="Basic and acidic residues" evidence="1">
    <location>
        <begin position="1"/>
        <end position="10"/>
    </location>
</feature>
<evidence type="ECO:0000313" key="3">
    <source>
        <dbReference type="Proteomes" id="UP000287651"/>
    </source>
</evidence>
<gene>
    <name evidence="2" type="ORF">B296_00032561</name>
</gene>
<evidence type="ECO:0000256" key="1">
    <source>
        <dbReference type="SAM" id="MobiDB-lite"/>
    </source>
</evidence>
<evidence type="ECO:0000313" key="2">
    <source>
        <dbReference type="EMBL" id="RRT72198.1"/>
    </source>
</evidence>
<dbReference type="AlphaFoldDB" id="A0A427A7S7"/>
<proteinExistence type="predicted"/>
<comment type="caution">
    <text evidence="2">The sequence shown here is derived from an EMBL/GenBank/DDBJ whole genome shotgun (WGS) entry which is preliminary data.</text>
</comment>
<feature type="compositionally biased region" description="Low complexity" evidence="1">
    <location>
        <begin position="40"/>
        <end position="59"/>
    </location>
</feature>
<reference evidence="2 3" key="1">
    <citation type="journal article" date="2014" name="Agronomy (Basel)">
        <title>A Draft Genome Sequence for Ensete ventricosum, the Drought-Tolerant Tree Against Hunger.</title>
        <authorList>
            <person name="Harrison J."/>
            <person name="Moore K.A."/>
            <person name="Paszkiewicz K."/>
            <person name="Jones T."/>
            <person name="Grant M."/>
            <person name="Ambacheew D."/>
            <person name="Muzemil S."/>
            <person name="Studholme D.J."/>
        </authorList>
    </citation>
    <scope>NUCLEOTIDE SEQUENCE [LARGE SCALE GENOMIC DNA]</scope>
</reference>
<feature type="region of interest" description="Disordered" evidence="1">
    <location>
        <begin position="1"/>
        <end position="59"/>
    </location>
</feature>
<dbReference type="EMBL" id="AMZH03003478">
    <property type="protein sequence ID" value="RRT72198.1"/>
    <property type="molecule type" value="Genomic_DNA"/>
</dbReference>
<accession>A0A427A7S7</accession>
<protein>
    <submittedName>
        <fullName evidence="2">Uncharacterized protein</fullName>
    </submittedName>
</protein>
<sequence>MAAARDRDTPPESFPSPSRSRVVQYSTWDTDGSRRYTTAPSHGDPTRSSSSSPPPMSSIVAPKSVVSEAANDEAFTGTRVLLRANPVGTEKGLEIKRGKNGVGIGMERHGQVLGIGG</sequence>
<feature type="compositionally biased region" description="Polar residues" evidence="1">
    <location>
        <begin position="23"/>
        <end position="39"/>
    </location>
</feature>